<feature type="transmembrane region" description="Helical" evidence="1">
    <location>
        <begin position="40"/>
        <end position="61"/>
    </location>
</feature>
<reference evidence="2 3" key="2">
    <citation type="journal article" date="2016" name="Int. J. Syst. Evol. Microbiol.">
        <title>Flavisolibacter tropicus sp. nov., isolated from tropical soil.</title>
        <authorList>
            <person name="Lee J.J."/>
            <person name="Kang M.S."/>
            <person name="Kim G.S."/>
            <person name="Lee C.S."/>
            <person name="Lim S."/>
            <person name="Lee J."/>
            <person name="Roh S.H."/>
            <person name="Kang H."/>
            <person name="Ha J.M."/>
            <person name="Bae S."/>
            <person name="Jung H.Y."/>
            <person name="Kim M.K."/>
        </authorList>
    </citation>
    <scope>NUCLEOTIDE SEQUENCE [LARGE SCALE GENOMIC DNA]</scope>
    <source>
        <strain evidence="2 3">LCS9</strain>
    </source>
</reference>
<evidence type="ECO:0000313" key="3">
    <source>
        <dbReference type="Proteomes" id="UP000077177"/>
    </source>
</evidence>
<evidence type="ECO:0000256" key="1">
    <source>
        <dbReference type="SAM" id="Phobius"/>
    </source>
</evidence>
<keyword evidence="3" id="KW-1185">Reference proteome</keyword>
<keyword evidence="1" id="KW-1133">Transmembrane helix</keyword>
<protein>
    <submittedName>
        <fullName evidence="2">Uncharacterized protein</fullName>
    </submittedName>
</protein>
<dbReference type="Proteomes" id="UP000077177">
    <property type="component" value="Chromosome"/>
</dbReference>
<evidence type="ECO:0000313" key="2">
    <source>
        <dbReference type="EMBL" id="ANE50704.1"/>
    </source>
</evidence>
<accession>A0A172TUZ0</accession>
<proteinExistence type="predicted"/>
<keyword evidence="1" id="KW-0472">Membrane</keyword>
<dbReference type="EMBL" id="CP011390">
    <property type="protein sequence ID" value="ANE50704.1"/>
    <property type="molecule type" value="Genomic_DNA"/>
</dbReference>
<reference evidence="3" key="1">
    <citation type="submission" date="2015-01" db="EMBL/GenBank/DDBJ databases">
        <title>Flavisolibacter sp./LCS9/ whole genome sequencing.</title>
        <authorList>
            <person name="Kim M.K."/>
            <person name="Srinivasan S."/>
            <person name="Lee J.-J."/>
        </authorList>
    </citation>
    <scope>NUCLEOTIDE SEQUENCE [LARGE SCALE GENOMIC DNA]</scope>
    <source>
        <strain evidence="3">LCS9</strain>
    </source>
</reference>
<dbReference type="AlphaFoldDB" id="A0A172TUZ0"/>
<organism evidence="2 3">
    <name type="scientific">Flavisolibacter tropicus</name>
    <dbReference type="NCBI Taxonomy" id="1492898"/>
    <lineage>
        <taxon>Bacteria</taxon>
        <taxon>Pseudomonadati</taxon>
        <taxon>Bacteroidota</taxon>
        <taxon>Chitinophagia</taxon>
        <taxon>Chitinophagales</taxon>
        <taxon>Chitinophagaceae</taxon>
        <taxon>Flavisolibacter</taxon>
    </lineage>
</organism>
<keyword evidence="1" id="KW-0812">Transmembrane</keyword>
<dbReference type="KEGG" id="fla:SY85_09505"/>
<dbReference type="STRING" id="1492898.SY85_09505"/>
<gene>
    <name evidence="2" type="ORF">SY85_09505</name>
</gene>
<sequence>MRVKRLLILVIILLALIPAFYVNRWLQQIIQPRRSFVQLMLYILTCFAFVFVYTFLLVWIITQVFPQANR</sequence>
<name>A0A172TUZ0_9BACT</name>